<evidence type="ECO:0000313" key="1">
    <source>
        <dbReference type="EMBL" id="CAH0726527.1"/>
    </source>
</evidence>
<proteinExistence type="predicted"/>
<dbReference type="OrthoDB" id="6930916at2759"/>
<dbReference type="EMBL" id="OV170226">
    <property type="protein sequence ID" value="CAH0726527.1"/>
    <property type="molecule type" value="Genomic_DNA"/>
</dbReference>
<keyword evidence="2" id="KW-1185">Reference proteome</keyword>
<gene>
    <name evidence="1" type="ORF">BINO364_LOCUS11976</name>
</gene>
<feature type="non-terminal residue" evidence="1">
    <location>
        <position position="96"/>
    </location>
</feature>
<name>A0A8J9V782_9NEOP</name>
<sequence length="96" mass="10715">MVSDIADFATQIICAPIDLSSGGVVNAVRRWDVRRCGGGDGDGRGRSSQLRQHNLYIAARQHTPYFDRAAAWGRLRRQFPLSPARQPPGWKIRKPS</sequence>
<organism evidence="1 2">
    <name type="scientific">Brenthis ino</name>
    <name type="common">lesser marbled fritillary</name>
    <dbReference type="NCBI Taxonomy" id="405034"/>
    <lineage>
        <taxon>Eukaryota</taxon>
        <taxon>Metazoa</taxon>
        <taxon>Ecdysozoa</taxon>
        <taxon>Arthropoda</taxon>
        <taxon>Hexapoda</taxon>
        <taxon>Insecta</taxon>
        <taxon>Pterygota</taxon>
        <taxon>Neoptera</taxon>
        <taxon>Endopterygota</taxon>
        <taxon>Lepidoptera</taxon>
        <taxon>Glossata</taxon>
        <taxon>Ditrysia</taxon>
        <taxon>Papilionoidea</taxon>
        <taxon>Nymphalidae</taxon>
        <taxon>Heliconiinae</taxon>
        <taxon>Argynnini</taxon>
        <taxon>Brenthis</taxon>
    </lineage>
</organism>
<dbReference type="AlphaFoldDB" id="A0A8J9V782"/>
<protein>
    <submittedName>
        <fullName evidence="1">Uncharacterized protein</fullName>
    </submittedName>
</protein>
<reference evidence="1" key="1">
    <citation type="submission" date="2021-12" db="EMBL/GenBank/DDBJ databases">
        <authorList>
            <person name="Martin H S."/>
        </authorList>
    </citation>
    <scope>NUCLEOTIDE SEQUENCE</scope>
</reference>
<accession>A0A8J9V782</accession>
<evidence type="ECO:0000313" key="2">
    <source>
        <dbReference type="Proteomes" id="UP000838878"/>
    </source>
</evidence>
<dbReference type="Proteomes" id="UP000838878">
    <property type="component" value="Chromosome 6"/>
</dbReference>